<organism evidence="1 2">
    <name type="scientific">Geodia barretti</name>
    <name type="common">Barrett's horny sponge</name>
    <dbReference type="NCBI Taxonomy" id="519541"/>
    <lineage>
        <taxon>Eukaryota</taxon>
        <taxon>Metazoa</taxon>
        <taxon>Porifera</taxon>
        <taxon>Demospongiae</taxon>
        <taxon>Heteroscleromorpha</taxon>
        <taxon>Tetractinellida</taxon>
        <taxon>Astrophorina</taxon>
        <taxon>Geodiidae</taxon>
        <taxon>Geodia</taxon>
    </lineage>
</organism>
<dbReference type="EMBL" id="CASHTH010004130">
    <property type="protein sequence ID" value="CAI8053936.1"/>
    <property type="molecule type" value="Genomic_DNA"/>
</dbReference>
<proteinExistence type="predicted"/>
<gene>
    <name evidence="1" type="ORF">GBAR_LOCUS29482</name>
</gene>
<dbReference type="Proteomes" id="UP001174909">
    <property type="component" value="Unassembled WGS sequence"/>
</dbReference>
<keyword evidence="2" id="KW-1185">Reference proteome</keyword>
<reference evidence="1" key="1">
    <citation type="submission" date="2023-03" db="EMBL/GenBank/DDBJ databases">
        <authorList>
            <person name="Steffen K."/>
            <person name="Cardenas P."/>
        </authorList>
    </citation>
    <scope>NUCLEOTIDE SEQUENCE</scope>
</reference>
<sequence length="122" mass="14044">LKYGVTNPKPRARRQVLSADIHLHIELVASQMPSIFILRHQVGHARVHNRNLAFRVSRAVRCLSAAARAPVVANKPFCGVELSLVQYFALERLRPPHNKMHYPRVLRSIAYVVQPRFKLLHR</sequence>
<evidence type="ECO:0000313" key="1">
    <source>
        <dbReference type="EMBL" id="CAI8053936.1"/>
    </source>
</evidence>
<evidence type="ECO:0000313" key="2">
    <source>
        <dbReference type="Proteomes" id="UP001174909"/>
    </source>
</evidence>
<comment type="caution">
    <text evidence="1">The sequence shown here is derived from an EMBL/GenBank/DDBJ whole genome shotgun (WGS) entry which is preliminary data.</text>
</comment>
<feature type="non-terminal residue" evidence="1">
    <location>
        <position position="1"/>
    </location>
</feature>
<dbReference type="AlphaFoldDB" id="A0AA35XIR8"/>
<accession>A0AA35XIR8</accession>
<protein>
    <submittedName>
        <fullName evidence="1">Uncharacterized protein</fullName>
    </submittedName>
</protein>
<name>A0AA35XIR8_GEOBA</name>